<dbReference type="PANTHER" id="PTHR34220">
    <property type="entry name" value="SENSOR HISTIDINE KINASE YPDA"/>
    <property type="match status" value="1"/>
</dbReference>
<keyword evidence="3" id="KW-0418">Kinase</keyword>
<evidence type="ECO:0000256" key="1">
    <source>
        <dbReference type="SAM" id="Phobius"/>
    </source>
</evidence>
<protein>
    <submittedName>
        <fullName evidence="3">Histidine kinase</fullName>
    </submittedName>
</protein>
<feature type="transmembrane region" description="Helical" evidence="1">
    <location>
        <begin position="63"/>
        <end position="88"/>
    </location>
</feature>
<proteinExistence type="predicted"/>
<dbReference type="Proteomes" id="UP000547674">
    <property type="component" value="Unassembled WGS sequence"/>
</dbReference>
<gene>
    <name evidence="3" type="ORF">HKN21_06740</name>
</gene>
<reference evidence="3 4" key="1">
    <citation type="submission" date="2020-03" db="EMBL/GenBank/DDBJ databases">
        <title>Metabolic flexibility allows generalist bacteria to become dominant in a frequently disturbed ecosystem.</title>
        <authorList>
            <person name="Chen Y.-J."/>
            <person name="Leung P.M."/>
            <person name="Bay S.K."/>
            <person name="Hugenholtz P."/>
            <person name="Kessler A.J."/>
            <person name="Shelley G."/>
            <person name="Waite D.W."/>
            <person name="Cook P.L."/>
            <person name="Greening C."/>
        </authorList>
    </citation>
    <scope>NUCLEOTIDE SEQUENCE [LARGE SCALE GENOMIC DNA]</scope>
    <source>
        <strain evidence="3">SS_bin_28</strain>
    </source>
</reference>
<accession>A0A7Y2H1X3</accession>
<evidence type="ECO:0000313" key="4">
    <source>
        <dbReference type="Proteomes" id="UP000547674"/>
    </source>
</evidence>
<comment type="caution">
    <text evidence="3">The sequence shown here is derived from an EMBL/GenBank/DDBJ whole genome shotgun (WGS) entry which is preliminary data.</text>
</comment>
<keyword evidence="1" id="KW-1133">Transmembrane helix</keyword>
<organism evidence="3 4">
    <name type="scientific">Eiseniibacteriota bacterium</name>
    <dbReference type="NCBI Taxonomy" id="2212470"/>
    <lineage>
        <taxon>Bacteria</taxon>
        <taxon>Candidatus Eiseniibacteriota</taxon>
    </lineage>
</organism>
<keyword evidence="1" id="KW-0812">Transmembrane</keyword>
<sequence>LAYYSAAWFPVTTILALTLFSRGEISVGEALFLSAPTGILVALMGLSVWYVCRAQPLRREHLLRAATTHLLAASVFSAVLTATIRSLAGLRPVPEPPALPLMERVSGQLPIFFGLGVMFYLLIAAVYYLIIAVSDSRDAEKHQLKLQEMAGEAELRALKAQINPHFLFNCLNSISSLTTHNPKAAREMCVGLGDFLRRSLGTGEKEAVPLSEELELVTQYLAVEKIRLGDRLQVEQEIDDAARKILLPPLLLQPLVENAVLHGVSTLTEGGTLLIEAKERGTRVRIVIENPYDPEAPRRKGSGLGLNNVKSRVLAHFGKDGRVSVVAEGGRHQVTVSIPWTTPKEGA</sequence>
<evidence type="ECO:0000313" key="3">
    <source>
        <dbReference type="EMBL" id="NNF06440.1"/>
    </source>
</evidence>
<dbReference type="PANTHER" id="PTHR34220:SF7">
    <property type="entry name" value="SENSOR HISTIDINE KINASE YPDA"/>
    <property type="match status" value="1"/>
</dbReference>
<dbReference type="EMBL" id="JABDJR010000259">
    <property type="protein sequence ID" value="NNF06440.1"/>
    <property type="molecule type" value="Genomic_DNA"/>
</dbReference>
<evidence type="ECO:0000259" key="2">
    <source>
        <dbReference type="Pfam" id="PF06580"/>
    </source>
</evidence>
<dbReference type="GO" id="GO:0000155">
    <property type="term" value="F:phosphorelay sensor kinase activity"/>
    <property type="evidence" value="ECO:0007669"/>
    <property type="project" value="InterPro"/>
</dbReference>
<dbReference type="InterPro" id="IPR036890">
    <property type="entry name" value="HATPase_C_sf"/>
</dbReference>
<name>A0A7Y2H1X3_UNCEI</name>
<feature type="non-terminal residue" evidence="3">
    <location>
        <position position="1"/>
    </location>
</feature>
<dbReference type="GO" id="GO:0016020">
    <property type="term" value="C:membrane"/>
    <property type="evidence" value="ECO:0007669"/>
    <property type="project" value="InterPro"/>
</dbReference>
<keyword evidence="3" id="KW-0808">Transferase</keyword>
<dbReference type="SUPFAM" id="SSF55874">
    <property type="entry name" value="ATPase domain of HSP90 chaperone/DNA topoisomerase II/histidine kinase"/>
    <property type="match status" value="1"/>
</dbReference>
<dbReference type="InterPro" id="IPR050640">
    <property type="entry name" value="Bact_2-comp_sensor_kinase"/>
</dbReference>
<dbReference type="Pfam" id="PF06580">
    <property type="entry name" value="His_kinase"/>
    <property type="match status" value="1"/>
</dbReference>
<dbReference type="Gene3D" id="3.30.565.10">
    <property type="entry name" value="Histidine kinase-like ATPase, C-terminal domain"/>
    <property type="match status" value="1"/>
</dbReference>
<dbReference type="AlphaFoldDB" id="A0A7Y2H1X3"/>
<dbReference type="InterPro" id="IPR010559">
    <property type="entry name" value="Sig_transdc_His_kin_internal"/>
</dbReference>
<feature type="domain" description="Signal transduction histidine kinase internal region" evidence="2">
    <location>
        <begin position="153"/>
        <end position="232"/>
    </location>
</feature>
<keyword evidence="1" id="KW-0472">Membrane</keyword>
<feature type="transmembrane region" description="Helical" evidence="1">
    <location>
        <begin position="108"/>
        <end position="131"/>
    </location>
</feature>
<feature type="transmembrane region" description="Helical" evidence="1">
    <location>
        <begin position="30"/>
        <end position="51"/>
    </location>
</feature>